<gene>
    <name evidence="16" type="ORF">D1B33_08810</name>
</gene>
<dbReference type="InterPro" id="IPR003594">
    <property type="entry name" value="HATPase_dom"/>
</dbReference>
<evidence type="ECO:0000313" key="16">
    <source>
        <dbReference type="EMBL" id="RHW37615.1"/>
    </source>
</evidence>
<evidence type="ECO:0000256" key="10">
    <source>
        <dbReference type="ARBA" id="ARBA00022840"/>
    </source>
</evidence>
<dbReference type="InterPro" id="IPR003660">
    <property type="entry name" value="HAMP_dom"/>
</dbReference>
<keyword evidence="4" id="KW-1003">Cell membrane</keyword>
<dbReference type="Pfam" id="PF02743">
    <property type="entry name" value="dCache_1"/>
    <property type="match status" value="1"/>
</dbReference>
<evidence type="ECO:0000256" key="4">
    <source>
        <dbReference type="ARBA" id="ARBA00022475"/>
    </source>
</evidence>
<dbReference type="SUPFAM" id="SSF55874">
    <property type="entry name" value="ATPase domain of HSP90 chaperone/DNA topoisomerase II/histidine kinase"/>
    <property type="match status" value="1"/>
</dbReference>
<keyword evidence="11 14" id="KW-1133">Transmembrane helix</keyword>
<keyword evidence="5" id="KW-0597">Phosphoprotein</keyword>
<evidence type="ECO:0000256" key="8">
    <source>
        <dbReference type="ARBA" id="ARBA00022741"/>
    </source>
</evidence>
<keyword evidence="10" id="KW-0067">ATP-binding</keyword>
<feature type="transmembrane region" description="Helical" evidence="14">
    <location>
        <begin position="316"/>
        <end position="336"/>
    </location>
</feature>
<dbReference type="Pfam" id="PF02518">
    <property type="entry name" value="HATPase_c"/>
    <property type="match status" value="1"/>
</dbReference>
<dbReference type="Gene3D" id="3.30.565.10">
    <property type="entry name" value="Histidine kinase-like ATPase, C-terminal domain"/>
    <property type="match status" value="1"/>
</dbReference>
<protein>
    <recommendedName>
        <fullName evidence="3">histidine kinase</fullName>
        <ecNumber evidence="3">2.7.13.3</ecNumber>
    </recommendedName>
</protein>
<keyword evidence="9 16" id="KW-0418">Kinase</keyword>
<dbReference type="EMBL" id="QWEI01000003">
    <property type="protein sequence ID" value="RHW37615.1"/>
    <property type="molecule type" value="Genomic_DNA"/>
</dbReference>
<keyword evidence="13 14" id="KW-0472">Membrane</keyword>
<evidence type="ECO:0000256" key="6">
    <source>
        <dbReference type="ARBA" id="ARBA00022679"/>
    </source>
</evidence>
<dbReference type="PROSITE" id="PS50885">
    <property type="entry name" value="HAMP"/>
    <property type="match status" value="1"/>
</dbReference>
<dbReference type="Gene3D" id="3.30.450.20">
    <property type="entry name" value="PAS domain"/>
    <property type="match status" value="1"/>
</dbReference>
<evidence type="ECO:0000256" key="9">
    <source>
        <dbReference type="ARBA" id="ARBA00022777"/>
    </source>
</evidence>
<evidence type="ECO:0000259" key="15">
    <source>
        <dbReference type="PROSITE" id="PS50885"/>
    </source>
</evidence>
<evidence type="ECO:0000256" key="3">
    <source>
        <dbReference type="ARBA" id="ARBA00012438"/>
    </source>
</evidence>
<dbReference type="SUPFAM" id="SSF158472">
    <property type="entry name" value="HAMP domain-like"/>
    <property type="match status" value="1"/>
</dbReference>
<dbReference type="InterPro" id="IPR033479">
    <property type="entry name" value="dCache_1"/>
</dbReference>
<dbReference type="GO" id="GO:0000155">
    <property type="term" value="F:phosphorelay sensor kinase activity"/>
    <property type="evidence" value="ECO:0007669"/>
    <property type="project" value="InterPro"/>
</dbReference>
<dbReference type="GO" id="GO:0005886">
    <property type="term" value="C:plasma membrane"/>
    <property type="evidence" value="ECO:0007669"/>
    <property type="project" value="UniProtKB-SubCell"/>
</dbReference>
<comment type="caution">
    <text evidence="16">The sequence shown here is derived from an EMBL/GenBank/DDBJ whole genome shotgun (WGS) entry which is preliminary data.</text>
</comment>
<dbReference type="Gene3D" id="6.10.340.10">
    <property type="match status" value="1"/>
</dbReference>
<dbReference type="InterPro" id="IPR010559">
    <property type="entry name" value="Sig_transdc_His_kin_internal"/>
</dbReference>
<dbReference type="GO" id="GO:0005524">
    <property type="term" value="F:ATP binding"/>
    <property type="evidence" value="ECO:0007669"/>
    <property type="project" value="UniProtKB-KW"/>
</dbReference>
<dbReference type="InterPro" id="IPR004358">
    <property type="entry name" value="Sig_transdc_His_kin-like_C"/>
</dbReference>
<evidence type="ECO:0000256" key="11">
    <source>
        <dbReference type="ARBA" id="ARBA00022989"/>
    </source>
</evidence>
<dbReference type="CDD" id="cd06225">
    <property type="entry name" value="HAMP"/>
    <property type="match status" value="1"/>
</dbReference>
<dbReference type="CDD" id="cd12912">
    <property type="entry name" value="PDC2_MCP_like"/>
    <property type="match status" value="1"/>
</dbReference>
<proteinExistence type="predicted"/>
<keyword evidence="7 14" id="KW-0812">Transmembrane</keyword>
<dbReference type="PANTHER" id="PTHR34220:SF11">
    <property type="entry name" value="SENSOR PROTEIN KINASE HPTS"/>
    <property type="match status" value="1"/>
</dbReference>
<dbReference type="Pfam" id="PF00672">
    <property type="entry name" value="HAMP"/>
    <property type="match status" value="1"/>
</dbReference>
<accession>A0A396S940</accession>
<sequence>MLNWKGLIMKNSWAEFVELIERFLLLKNQSLVTKLCIFSTVLVILPVLSVGIITYFFSSSEMEEEFRESSLQIIKQVELHIEYYLQDFEITSLKIINSPEIASLLRQEPIMDEENRFLSEKAVDVLKNSEYSRNDISNITIMLDNGFILDLLGEKNYYSAMNIKDEYWYSSLPENGMVMLVSRTLKLKDKELPVISLVRRLYNPHTLKPVGMLIIDINFKRIEEISRMVTLDKNGYFFILDSSGHYVYHPDEQKLGHKVEVSELATLENQKSGSMVIQNDDREFISYSLSQNLGWRFFTAVSYHDLRSGIRQIGSVITWTIIISLLFAYVAGFYGLTKSIVQPIQRLHSFMREVEVGNLKSKVKVESGDEIGQLTKGFNNTVAKLSTLLEEVYISKLREAEWSLNKTEIELKMLQSQINPHFLYNSLETIRGMALEQEQENIAEISSLLGKLLRYNLRNNSSTVCLREEMKFSEMYLQIQKLRFEERFEYVFDIAEPLRDYQVVKFSLQPIIENCFVHSIGEHAKKIKITISAHLHTDSSLIIKIADTGMGMEKEMLDDLTKKIRENASTLAGLHIGIMNVHQRIRYLYGAEYGITITSTRGSGTEVSLHMPIVQDKDVALHESDFIGG</sequence>
<dbReference type="InterPro" id="IPR050640">
    <property type="entry name" value="Bact_2-comp_sensor_kinase"/>
</dbReference>
<keyword evidence="6" id="KW-0808">Transferase</keyword>
<evidence type="ECO:0000256" key="2">
    <source>
        <dbReference type="ARBA" id="ARBA00004651"/>
    </source>
</evidence>
<dbReference type="PANTHER" id="PTHR34220">
    <property type="entry name" value="SENSOR HISTIDINE KINASE YPDA"/>
    <property type="match status" value="1"/>
</dbReference>
<comment type="subcellular location">
    <subcellularLocation>
        <location evidence="2">Cell membrane</location>
        <topology evidence="2">Multi-pass membrane protein</topology>
    </subcellularLocation>
</comment>
<dbReference type="InterPro" id="IPR036890">
    <property type="entry name" value="HATPase_C_sf"/>
</dbReference>
<comment type="catalytic activity">
    <reaction evidence="1">
        <text>ATP + protein L-histidine = ADP + protein N-phospho-L-histidine.</text>
        <dbReference type="EC" id="2.7.13.3"/>
    </reaction>
</comment>
<dbReference type="SMART" id="SM00304">
    <property type="entry name" value="HAMP"/>
    <property type="match status" value="1"/>
</dbReference>
<reference evidence="16 17" key="1">
    <citation type="submission" date="2018-08" db="EMBL/GenBank/DDBJ databases">
        <title>Lysinibacillus sp. YLB-03 draft genome sequence.</title>
        <authorList>
            <person name="Yu L."/>
        </authorList>
    </citation>
    <scope>NUCLEOTIDE SEQUENCE [LARGE SCALE GENOMIC DNA]</scope>
    <source>
        <strain evidence="16 17">YLB-03</strain>
    </source>
</reference>
<keyword evidence="8" id="KW-0547">Nucleotide-binding</keyword>
<keyword evidence="17" id="KW-1185">Reference proteome</keyword>
<dbReference type="AlphaFoldDB" id="A0A396S940"/>
<evidence type="ECO:0000256" key="13">
    <source>
        <dbReference type="ARBA" id="ARBA00023136"/>
    </source>
</evidence>
<dbReference type="PRINTS" id="PR00344">
    <property type="entry name" value="BCTRLSENSOR"/>
</dbReference>
<evidence type="ECO:0000256" key="1">
    <source>
        <dbReference type="ARBA" id="ARBA00000085"/>
    </source>
</evidence>
<organism evidence="16 17">
    <name type="scientific">Ureibacillus yapensis</name>
    <dbReference type="NCBI Taxonomy" id="2304605"/>
    <lineage>
        <taxon>Bacteria</taxon>
        <taxon>Bacillati</taxon>
        <taxon>Bacillota</taxon>
        <taxon>Bacilli</taxon>
        <taxon>Bacillales</taxon>
        <taxon>Caryophanaceae</taxon>
        <taxon>Ureibacillus</taxon>
    </lineage>
</organism>
<dbReference type="Pfam" id="PF06580">
    <property type="entry name" value="His_kinase"/>
    <property type="match status" value="1"/>
</dbReference>
<evidence type="ECO:0000256" key="5">
    <source>
        <dbReference type="ARBA" id="ARBA00022553"/>
    </source>
</evidence>
<feature type="domain" description="HAMP" evidence="15">
    <location>
        <begin position="338"/>
        <end position="390"/>
    </location>
</feature>
<evidence type="ECO:0000256" key="7">
    <source>
        <dbReference type="ARBA" id="ARBA00022692"/>
    </source>
</evidence>
<evidence type="ECO:0000256" key="14">
    <source>
        <dbReference type="SAM" id="Phobius"/>
    </source>
</evidence>
<dbReference type="Proteomes" id="UP000265692">
    <property type="component" value="Unassembled WGS sequence"/>
</dbReference>
<evidence type="ECO:0000256" key="12">
    <source>
        <dbReference type="ARBA" id="ARBA00023012"/>
    </source>
</evidence>
<name>A0A396S940_9BACL</name>
<evidence type="ECO:0000313" key="17">
    <source>
        <dbReference type="Proteomes" id="UP000265692"/>
    </source>
</evidence>
<keyword evidence="12" id="KW-0902">Two-component regulatory system</keyword>
<feature type="transmembrane region" description="Helical" evidence="14">
    <location>
        <begin position="31"/>
        <end position="57"/>
    </location>
</feature>
<dbReference type="CDD" id="cd18773">
    <property type="entry name" value="PDC1_HK_sensor"/>
    <property type="match status" value="1"/>
</dbReference>
<dbReference type="EC" id="2.7.13.3" evidence="3"/>